<sequence length="122" mass="13826">MERLVILPFSIGCVSHASVVVAVQRQHHQHRRSKPADTNSTTKCTQEEDEENLSGENIKYLLKSMPLPKPTEFNRLLSKRVKTLSQLIGRKRFLVGFIEILFFPFLLSTGETRLVHAAAVVV</sequence>
<dbReference type="InterPro" id="IPR044509">
    <property type="entry name" value="RIC2/4"/>
</dbReference>
<dbReference type="EMBL" id="JBBPBM010000004">
    <property type="protein sequence ID" value="KAK8590156.1"/>
    <property type="molecule type" value="Genomic_DNA"/>
</dbReference>
<reference evidence="2 3" key="1">
    <citation type="journal article" date="2024" name="G3 (Bethesda)">
        <title>Genome assembly of Hibiscus sabdariffa L. provides insights into metabolisms of medicinal natural products.</title>
        <authorList>
            <person name="Kim T."/>
        </authorList>
    </citation>
    <scope>NUCLEOTIDE SEQUENCE [LARGE SCALE GENOMIC DNA]</scope>
    <source>
        <strain evidence="2">TK-2024</strain>
        <tissue evidence="2">Old leaves</tissue>
    </source>
</reference>
<comment type="caution">
    <text evidence="2">The sequence shown here is derived from an EMBL/GenBank/DDBJ whole genome shotgun (WGS) entry which is preliminary data.</text>
</comment>
<dbReference type="PANTHER" id="PTHR46931">
    <property type="entry name" value="CRIB DOMAIN-CONTAINING PROTEIN RIC2"/>
    <property type="match status" value="1"/>
</dbReference>
<evidence type="ECO:0000313" key="2">
    <source>
        <dbReference type="EMBL" id="KAK8590156.1"/>
    </source>
</evidence>
<dbReference type="PANTHER" id="PTHR46931:SF6">
    <property type="entry name" value="CRIB DOMAIN-CONTAINING PROTEIN RIC4"/>
    <property type="match status" value="1"/>
</dbReference>
<dbReference type="Proteomes" id="UP001472677">
    <property type="component" value="Unassembled WGS sequence"/>
</dbReference>
<feature type="region of interest" description="Disordered" evidence="1">
    <location>
        <begin position="26"/>
        <end position="51"/>
    </location>
</feature>
<gene>
    <name evidence="2" type="ORF">V6N12_024539</name>
</gene>
<name>A0ABR2G0U1_9ROSI</name>
<evidence type="ECO:0000313" key="3">
    <source>
        <dbReference type="Proteomes" id="UP001472677"/>
    </source>
</evidence>
<organism evidence="2 3">
    <name type="scientific">Hibiscus sabdariffa</name>
    <name type="common">roselle</name>
    <dbReference type="NCBI Taxonomy" id="183260"/>
    <lineage>
        <taxon>Eukaryota</taxon>
        <taxon>Viridiplantae</taxon>
        <taxon>Streptophyta</taxon>
        <taxon>Embryophyta</taxon>
        <taxon>Tracheophyta</taxon>
        <taxon>Spermatophyta</taxon>
        <taxon>Magnoliopsida</taxon>
        <taxon>eudicotyledons</taxon>
        <taxon>Gunneridae</taxon>
        <taxon>Pentapetalae</taxon>
        <taxon>rosids</taxon>
        <taxon>malvids</taxon>
        <taxon>Malvales</taxon>
        <taxon>Malvaceae</taxon>
        <taxon>Malvoideae</taxon>
        <taxon>Hibiscus</taxon>
    </lineage>
</organism>
<protein>
    <submittedName>
        <fullName evidence="2">Uncharacterized protein</fullName>
    </submittedName>
</protein>
<proteinExistence type="predicted"/>
<accession>A0ABR2G0U1</accession>
<keyword evidence="3" id="KW-1185">Reference proteome</keyword>
<evidence type="ECO:0000256" key="1">
    <source>
        <dbReference type="SAM" id="MobiDB-lite"/>
    </source>
</evidence>